<protein>
    <recommendedName>
        <fullName evidence="3">HK97 gp10 family phage protein</fullName>
    </recommendedName>
</protein>
<evidence type="ECO:0008006" key="3">
    <source>
        <dbReference type="Google" id="ProtNLM"/>
    </source>
</evidence>
<organism evidence="1 2">
    <name type="scientific">Bacteroides ovatus</name>
    <dbReference type="NCBI Taxonomy" id="28116"/>
    <lineage>
        <taxon>Bacteria</taxon>
        <taxon>Pseudomonadati</taxon>
        <taxon>Bacteroidota</taxon>
        <taxon>Bacteroidia</taxon>
        <taxon>Bacteroidales</taxon>
        <taxon>Bacteroidaceae</taxon>
        <taxon>Bacteroides</taxon>
    </lineage>
</organism>
<dbReference type="AlphaFoldDB" id="A0A5M5E9U4"/>
<comment type="caution">
    <text evidence="1">The sequence shown here is derived from an EMBL/GenBank/DDBJ whole genome shotgun (WGS) entry which is preliminary data.</text>
</comment>
<dbReference type="EMBL" id="VWKB01000031">
    <property type="protein sequence ID" value="KAA4092837.1"/>
    <property type="molecule type" value="Genomic_DNA"/>
</dbReference>
<evidence type="ECO:0000313" key="2">
    <source>
        <dbReference type="Proteomes" id="UP000473905"/>
    </source>
</evidence>
<evidence type="ECO:0000313" key="1">
    <source>
        <dbReference type="EMBL" id="KAA4092837.1"/>
    </source>
</evidence>
<reference evidence="1 2" key="1">
    <citation type="journal article" date="2019" name="Nat. Med.">
        <title>A library of human gut bacterial isolates paired with longitudinal multiomics data enables mechanistic microbiome research.</title>
        <authorList>
            <person name="Poyet M."/>
            <person name="Groussin M."/>
            <person name="Gibbons S.M."/>
            <person name="Avila-Pacheco J."/>
            <person name="Jiang X."/>
            <person name="Kearney S.M."/>
            <person name="Perrotta A.R."/>
            <person name="Berdy B."/>
            <person name="Zhao S."/>
            <person name="Lieberman T.D."/>
            <person name="Swanson P.K."/>
            <person name="Smith M."/>
            <person name="Roesemann S."/>
            <person name="Alexander J.E."/>
            <person name="Rich S.A."/>
            <person name="Livny J."/>
            <person name="Vlamakis H."/>
            <person name="Clish C."/>
            <person name="Bullock K."/>
            <person name="Deik A."/>
            <person name="Scott J."/>
            <person name="Pierce K.A."/>
            <person name="Xavier R.J."/>
            <person name="Alm E.J."/>
        </authorList>
    </citation>
    <scope>NUCLEOTIDE SEQUENCE [LARGE SCALE GENOMIC DNA]</scope>
    <source>
        <strain evidence="1 2">BIOML-A134</strain>
    </source>
</reference>
<name>A0A5M5E9U4_BACOV</name>
<keyword evidence="2" id="KW-1185">Reference proteome</keyword>
<sequence length="151" mass="16811">MKNGMTPLFTFDEMERWFDHFQSKAEDKMLVFLQAGGEKFIEVARRSGSYKDQTGNLRSSIGYIIAKDGEVVKENFVESDKGTDKITGKYKGRRLAEEVSLSYTGGYVLVGVAGMEYAAAVEAKGYEVVSGANAQCEKYLRDTLKSVFSKI</sequence>
<accession>A0A5M5E9U4</accession>
<gene>
    <name evidence="1" type="ORF">F3D66_20660</name>
</gene>
<proteinExistence type="predicted"/>
<dbReference type="Proteomes" id="UP000473905">
    <property type="component" value="Unassembled WGS sequence"/>
</dbReference>